<dbReference type="EMBL" id="CVRI01000054">
    <property type="protein sequence ID" value="CRL00495.1"/>
    <property type="molecule type" value="Genomic_DNA"/>
</dbReference>
<gene>
    <name evidence="1" type="ORF">CLUMA_CG013756</name>
</gene>
<keyword evidence="2" id="KW-1185">Reference proteome</keyword>
<dbReference type="Proteomes" id="UP000183832">
    <property type="component" value="Unassembled WGS sequence"/>
</dbReference>
<reference evidence="1 2" key="1">
    <citation type="submission" date="2015-04" db="EMBL/GenBank/DDBJ databases">
        <authorList>
            <person name="Syromyatnikov M.Y."/>
            <person name="Popov V.N."/>
        </authorList>
    </citation>
    <scope>NUCLEOTIDE SEQUENCE [LARGE SCALE GENOMIC DNA]</scope>
</reference>
<accession>A0A1J1IJS7</accession>
<protein>
    <submittedName>
        <fullName evidence="1">CLUMA_CG013756, isoform A</fullName>
    </submittedName>
</protein>
<name>A0A1J1IJS7_9DIPT</name>
<sequence>MEVFLLYDMTNVFLERVGNIKLIVLVKQKLAEATDPMLQKSLKSVLSVFGQEKNEKVEKQLMQILALGGRIDELNEIKETLDKVVDQLALLDRKLTESVSKIVSEIKFQPLFNYFGEIESSINEFEVLISSYGGNKPAFMKELEKFIDNFKAKNIEYKMVNYLDLTLPGSETFMKTFTDKAILMRNEHCCDVKSSPIKFVHDFYLLIAMKIYEANNLLALCYTLKDELSDADVRDENQSYLNNRKVTVGDKLQLSMKNSLAQFEDSKYLTSYLNLTSQIDDKPILAVNCNSKRKFYTGDIKVERQGFVVTGLRFREIYDMIFIQIQVGKLLPMGMIDQKTVYWQELPKPLADDSTSFDKIELSCCAYDDSILMGIKFTAVEDYVALQFYRKRLQSSPEPQDLLLSLIDTESKKNETINSKYGYLDEKSEIFKTSSEDNKVVVKLRTFSKTQFFSKEARGPKGQHPFMRPFFDGSDISFEPKVPLSGAGLMHYTNDDNFAGLFAPFLKTMKYKHITL</sequence>
<dbReference type="PANTHER" id="PTHR47890">
    <property type="entry name" value="LD24308P"/>
    <property type="match status" value="1"/>
</dbReference>
<evidence type="ECO:0000313" key="1">
    <source>
        <dbReference type="EMBL" id="CRL00495.1"/>
    </source>
</evidence>
<dbReference type="AlphaFoldDB" id="A0A1J1IJS7"/>
<dbReference type="PANTHER" id="PTHR47890:SF1">
    <property type="entry name" value="LD24308P"/>
    <property type="match status" value="1"/>
</dbReference>
<organism evidence="1 2">
    <name type="scientific">Clunio marinus</name>
    <dbReference type="NCBI Taxonomy" id="568069"/>
    <lineage>
        <taxon>Eukaryota</taxon>
        <taxon>Metazoa</taxon>
        <taxon>Ecdysozoa</taxon>
        <taxon>Arthropoda</taxon>
        <taxon>Hexapoda</taxon>
        <taxon>Insecta</taxon>
        <taxon>Pterygota</taxon>
        <taxon>Neoptera</taxon>
        <taxon>Endopterygota</taxon>
        <taxon>Diptera</taxon>
        <taxon>Nematocera</taxon>
        <taxon>Chironomoidea</taxon>
        <taxon>Chironomidae</taxon>
        <taxon>Clunio</taxon>
    </lineage>
</organism>
<proteinExistence type="predicted"/>
<dbReference type="OrthoDB" id="7770249at2759"/>
<evidence type="ECO:0000313" key="2">
    <source>
        <dbReference type="Proteomes" id="UP000183832"/>
    </source>
</evidence>